<dbReference type="GeneID" id="100375281"/>
<dbReference type="Gene3D" id="3.30.200.20">
    <property type="entry name" value="Phosphorylase Kinase, domain 1"/>
    <property type="match status" value="1"/>
</dbReference>
<evidence type="ECO:0000256" key="2">
    <source>
        <dbReference type="ARBA" id="ARBA00023264"/>
    </source>
</evidence>
<keyword evidence="1" id="KW-0594">Phospholipid biosynthesis</keyword>
<evidence type="ECO:0000256" key="4">
    <source>
        <dbReference type="ARBA" id="ARBA00038211"/>
    </source>
</evidence>
<evidence type="ECO:0000313" key="7">
    <source>
        <dbReference type="RefSeq" id="XP_002737226.1"/>
    </source>
</evidence>
<dbReference type="Gene3D" id="3.90.1200.10">
    <property type="match status" value="1"/>
</dbReference>
<accession>A0ABM0GTU3</accession>
<name>A0ABM0GTU3_SACKO</name>
<dbReference type="PANTHER" id="PTHR22603">
    <property type="entry name" value="CHOLINE/ETHANOALAMINE KINASE"/>
    <property type="match status" value="1"/>
</dbReference>
<protein>
    <recommendedName>
        <fullName evidence="5">ethanolamine kinase</fullName>
        <ecNumber evidence="5">2.7.1.82</ecNumber>
    </recommendedName>
</protein>
<evidence type="ECO:0000256" key="1">
    <source>
        <dbReference type="ARBA" id="ARBA00023209"/>
    </source>
</evidence>
<dbReference type="RefSeq" id="XP_002737226.1">
    <property type="nucleotide sequence ID" value="XM_002737180.2"/>
</dbReference>
<proteinExistence type="inferred from homology"/>
<dbReference type="PANTHER" id="PTHR22603:SF66">
    <property type="entry name" value="ETHANOLAMINE KINASE"/>
    <property type="match status" value="1"/>
</dbReference>
<dbReference type="CDD" id="cd05157">
    <property type="entry name" value="ETNK_euk"/>
    <property type="match status" value="1"/>
</dbReference>
<evidence type="ECO:0000313" key="6">
    <source>
        <dbReference type="Proteomes" id="UP000694865"/>
    </source>
</evidence>
<evidence type="ECO:0000256" key="3">
    <source>
        <dbReference type="ARBA" id="ARBA00037883"/>
    </source>
</evidence>
<keyword evidence="1" id="KW-0444">Lipid biosynthesis</keyword>
<gene>
    <name evidence="7" type="primary">LOC100375281</name>
</gene>
<keyword evidence="1" id="KW-0443">Lipid metabolism</keyword>
<keyword evidence="2" id="KW-1208">Phospholipid metabolism</keyword>
<keyword evidence="6" id="KW-1185">Reference proteome</keyword>
<sequence length="353" mass="41469">MATTVCKLDVTVDANNPRPAALEIMKHVRPYWKGENVQLKVFTGGNTNKIFGCYLDENERQMVLLRVFGKKSEIMIDRKREIRNFQILHRAKCGAELYCIFNNGLCYQFIPGSILDADLVRNDKVYPLIAHKMARIHAIKPEDGETVPEPSTFQSLRRYLQNFPRQFEDPEKNASFKKEIVSHEQLGKEIDELEAALKPLNSPMVFCHNDLLLANIIYDEQTNMISFIDYEYGAFNYQAFDIANHFNEYAGVWTALDYNRYPEKEYQLKWLHKYLSDWYTMRGINKYVTKKDTEILYVQVNKFALVSHLSLSMWAIIQAAHSDIDFDFLQYGILRFSEYFKRKEEFLPLEMPI</sequence>
<dbReference type="Pfam" id="PF01633">
    <property type="entry name" value="Choline_kinase"/>
    <property type="match status" value="1"/>
</dbReference>
<comment type="similarity">
    <text evidence="4">Belongs to the choline/ethanolamine kinase family.</text>
</comment>
<dbReference type="InterPro" id="IPR011009">
    <property type="entry name" value="Kinase-like_dom_sf"/>
</dbReference>
<reference evidence="7" key="1">
    <citation type="submission" date="2025-08" db="UniProtKB">
        <authorList>
            <consortium name="RefSeq"/>
        </authorList>
    </citation>
    <scope>IDENTIFICATION</scope>
    <source>
        <tissue evidence="7">Testes</tissue>
    </source>
</reference>
<organism evidence="6 7">
    <name type="scientific">Saccoglossus kowalevskii</name>
    <name type="common">Acorn worm</name>
    <dbReference type="NCBI Taxonomy" id="10224"/>
    <lineage>
        <taxon>Eukaryota</taxon>
        <taxon>Metazoa</taxon>
        <taxon>Hemichordata</taxon>
        <taxon>Enteropneusta</taxon>
        <taxon>Harrimaniidae</taxon>
        <taxon>Saccoglossus</taxon>
    </lineage>
</organism>
<comment type="pathway">
    <text evidence="3">Phospholipid metabolism; phosphatidylethanolamine biosynthesis; phosphatidylethanolamine from ethanolamine: step 1/3.</text>
</comment>
<evidence type="ECO:0000256" key="5">
    <source>
        <dbReference type="ARBA" id="ARBA00038874"/>
    </source>
</evidence>
<dbReference type="Proteomes" id="UP000694865">
    <property type="component" value="Unplaced"/>
</dbReference>
<dbReference type="EC" id="2.7.1.82" evidence="5"/>
<dbReference type="SUPFAM" id="SSF56112">
    <property type="entry name" value="Protein kinase-like (PK-like)"/>
    <property type="match status" value="1"/>
</dbReference>